<comment type="caution">
    <text evidence="2">The sequence shown here is derived from an EMBL/GenBank/DDBJ whole genome shotgun (WGS) entry which is preliminary data.</text>
</comment>
<name>A0AAD6SQS2_9AGAR</name>
<accession>A0AAD6SQS2</accession>
<reference evidence="2" key="1">
    <citation type="submission" date="2023-03" db="EMBL/GenBank/DDBJ databases">
        <title>Massive genome expansion in bonnet fungi (Mycena s.s.) driven by repeated elements and novel gene families across ecological guilds.</title>
        <authorList>
            <consortium name="Lawrence Berkeley National Laboratory"/>
            <person name="Harder C.B."/>
            <person name="Miyauchi S."/>
            <person name="Viragh M."/>
            <person name="Kuo A."/>
            <person name="Thoen E."/>
            <person name="Andreopoulos B."/>
            <person name="Lu D."/>
            <person name="Skrede I."/>
            <person name="Drula E."/>
            <person name="Henrissat B."/>
            <person name="Morin E."/>
            <person name="Kohler A."/>
            <person name="Barry K."/>
            <person name="LaButti K."/>
            <person name="Morin E."/>
            <person name="Salamov A."/>
            <person name="Lipzen A."/>
            <person name="Mereny Z."/>
            <person name="Hegedus B."/>
            <person name="Baldrian P."/>
            <person name="Stursova M."/>
            <person name="Weitz H."/>
            <person name="Taylor A."/>
            <person name="Grigoriev I.V."/>
            <person name="Nagy L.G."/>
            <person name="Martin F."/>
            <person name="Kauserud H."/>
        </authorList>
    </citation>
    <scope>NUCLEOTIDE SEQUENCE</scope>
    <source>
        <strain evidence="2">CBHHK200</strain>
    </source>
</reference>
<dbReference type="EMBL" id="JARJCM010000073">
    <property type="protein sequence ID" value="KAJ7032356.1"/>
    <property type="molecule type" value="Genomic_DNA"/>
</dbReference>
<proteinExistence type="predicted"/>
<protein>
    <submittedName>
        <fullName evidence="2">Uncharacterized protein</fullName>
    </submittedName>
</protein>
<feature type="region of interest" description="Disordered" evidence="1">
    <location>
        <begin position="368"/>
        <end position="409"/>
    </location>
</feature>
<evidence type="ECO:0000313" key="2">
    <source>
        <dbReference type="EMBL" id="KAJ7032356.1"/>
    </source>
</evidence>
<evidence type="ECO:0000313" key="3">
    <source>
        <dbReference type="Proteomes" id="UP001218188"/>
    </source>
</evidence>
<dbReference type="AlphaFoldDB" id="A0AAD6SQS2"/>
<gene>
    <name evidence="2" type="ORF">C8F04DRAFT_657564</name>
</gene>
<organism evidence="2 3">
    <name type="scientific">Mycena alexandri</name>
    <dbReference type="NCBI Taxonomy" id="1745969"/>
    <lineage>
        <taxon>Eukaryota</taxon>
        <taxon>Fungi</taxon>
        <taxon>Dikarya</taxon>
        <taxon>Basidiomycota</taxon>
        <taxon>Agaricomycotina</taxon>
        <taxon>Agaricomycetes</taxon>
        <taxon>Agaricomycetidae</taxon>
        <taxon>Agaricales</taxon>
        <taxon>Marasmiineae</taxon>
        <taxon>Mycenaceae</taxon>
        <taxon>Mycena</taxon>
    </lineage>
</organism>
<keyword evidence="3" id="KW-1185">Reference proteome</keyword>
<dbReference type="Proteomes" id="UP001218188">
    <property type="component" value="Unassembled WGS sequence"/>
</dbReference>
<feature type="region of interest" description="Disordered" evidence="1">
    <location>
        <begin position="62"/>
        <end position="82"/>
    </location>
</feature>
<sequence length="409" mass="44411">MSILTWNDWRPRSNSYPPRKAARTSSQARFPESAASFDAAKALRVRAAAGTLLGRHLRLCPRTSTSARSPGAPHPRLHTRANTAPPAHLFIPERRLTHLRLVSYTHTTSRSHLLSVPSRPRPGSAVLLRPAFPSEDDPLASLGSEWNPWDQWEGAESAQLSASLDLRLSTSHAGNPSSSATTHIAAETLGVLGVQFLVICLGKAEHPNRPLVFAPISIHPCIRTAIPVLVLRALSAQMEMWTCAPTTTPKHFESLSLFASHRFPAPASSRALPGTCLFPTHPHPPGRMSRAPPWSSHAAPSTRVQLALKTATVRPALRGMAMGMGWRGRGASPTHTAHARAPSRGRTLSCVCPRTSYVRACSRCPRASPPLLPRDTRLAPSRPPRARASFSPASRSRDVFVSDARRARV</sequence>
<feature type="compositionally biased region" description="Basic and acidic residues" evidence="1">
    <location>
        <begin position="395"/>
        <end position="409"/>
    </location>
</feature>
<evidence type="ECO:0000256" key="1">
    <source>
        <dbReference type="SAM" id="MobiDB-lite"/>
    </source>
</evidence>